<sequence length="200" mass="23193">MSSNFLKIFHSICKSIKEEPRERGDNKLLSLLHILNSFRRLLIPLLKIYLDNYKVCFHLFHRLVYLFGDDLVNAFDLIDKKRIYLVRSDSGRQVFKVLSKDGANYYICYTHAYYCTCPAFKHKVITSDLVMCKHLTATRIADAMGLVEIENINDQQMAALLKDGGQEAAPDEGEDDNECLKDSWTFKEIQCNGIDIKWRD</sequence>
<dbReference type="HOGENOM" id="CLU_1367790_0_0_1"/>
<dbReference type="GO" id="GO:0000724">
    <property type="term" value="P:double-strand break repair via homologous recombination"/>
    <property type="evidence" value="ECO:0007669"/>
    <property type="project" value="TreeGrafter"/>
</dbReference>
<dbReference type="GO" id="GO:0097196">
    <property type="term" value="C:Shu complex"/>
    <property type="evidence" value="ECO:0007669"/>
    <property type="project" value="TreeGrafter"/>
</dbReference>
<name>T1KHA1_TETUR</name>
<dbReference type="EnsemblMetazoa" id="tetur11g03630.1">
    <property type="protein sequence ID" value="tetur11g03630.1"/>
    <property type="gene ID" value="tetur11g03630"/>
</dbReference>
<dbReference type="Proteomes" id="UP000015104">
    <property type="component" value="Unassembled WGS sequence"/>
</dbReference>
<dbReference type="STRING" id="32264.T1KHA1"/>
<dbReference type="eggNOG" id="ENOG502RZB5">
    <property type="taxonomic scope" value="Eukaryota"/>
</dbReference>
<dbReference type="InterPro" id="IPR007527">
    <property type="entry name" value="Znf_SWIM"/>
</dbReference>
<dbReference type="PANTHER" id="PTHR28498:SF1">
    <property type="entry name" value="ZINC FINGER SWIM DOMAIN-CONTAINING PROTEIN 7"/>
    <property type="match status" value="1"/>
</dbReference>
<protein>
    <recommendedName>
        <fullName evidence="2">SWIM-type domain-containing protein</fullName>
    </recommendedName>
</protein>
<evidence type="ECO:0000313" key="3">
    <source>
        <dbReference type="EnsemblMetazoa" id="tetur11g03630.1"/>
    </source>
</evidence>
<keyword evidence="1" id="KW-0479">Metal-binding</keyword>
<feature type="domain" description="SWIM-type" evidence="2">
    <location>
        <begin position="105"/>
        <end position="143"/>
    </location>
</feature>
<dbReference type="AlphaFoldDB" id="T1KHA1"/>
<dbReference type="GO" id="GO:0008270">
    <property type="term" value="F:zinc ion binding"/>
    <property type="evidence" value="ECO:0007669"/>
    <property type="project" value="UniProtKB-KW"/>
</dbReference>
<evidence type="ECO:0000313" key="4">
    <source>
        <dbReference type="Proteomes" id="UP000015104"/>
    </source>
</evidence>
<evidence type="ECO:0000259" key="2">
    <source>
        <dbReference type="PROSITE" id="PS50966"/>
    </source>
</evidence>
<keyword evidence="4" id="KW-1185">Reference proteome</keyword>
<proteinExistence type="predicted"/>
<keyword evidence="1" id="KW-0862">Zinc</keyword>
<dbReference type="EMBL" id="CAEY01000074">
    <property type="status" value="NOT_ANNOTATED_CDS"/>
    <property type="molecule type" value="Genomic_DNA"/>
</dbReference>
<accession>T1KHA1</accession>
<organism evidence="3 4">
    <name type="scientific">Tetranychus urticae</name>
    <name type="common">Two-spotted spider mite</name>
    <dbReference type="NCBI Taxonomy" id="32264"/>
    <lineage>
        <taxon>Eukaryota</taxon>
        <taxon>Metazoa</taxon>
        <taxon>Ecdysozoa</taxon>
        <taxon>Arthropoda</taxon>
        <taxon>Chelicerata</taxon>
        <taxon>Arachnida</taxon>
        <taxon>Acari</taxon>
        <taxon>Acariformes</taxon>
        <taxon>Trombidiformes</taxon>
        <taxon>Prostigmata</taxon>
        <taxon>Eleutherengona</taxon>
        <taxon>Raphignathae</taxon>
        <taxon>Tetranychoidea</taxon>
        <taxon>Tetranychidae</taxon>
        <taxon>Tetranychus</taxon>
    </lineage>
</organism>
<reference evidence="4" key="1">
    <citation type="submission" date="2011-08" db="EMBL/GenBank/DDBJ databases">
        <authorList>
            <person name="Rombauts S."/>
        </authorList>
    </citation>
    <scope>NUCLEOTIDE SEQUENCE</scope>
    <source>
        <strain evidence="4">London</strain>
    </source>
</reference>
<dbReference type="PANTHER" id="PTHR28498">
    <property type="entry name" value="ZINC FINGER SWIM DOMAIN-CONTAINING PROTEIN 7"/>
    <property type="match status" value="1"/>
</dbReference>
<reference evidence="3" key="2">
    <citation type="submission" date="2015-06" db="UniProtKB">
        <authorList>
            <consortium name="EnsemblMetazoa"/>
        </authorList>
    </citation>
    <scope>IDENTIFICATION</scope>
</reference>
<keyword evidence="1" id="KW-0863">Zinc-finger</keyword>
<dbReference type="PROSITE" id="PS50966">
    <property type="entry name" value="ZF_SWIM"/>
    <property type="match status" value="1"/>
</dbReference>
<evidence type="ECO:0000256" key="1">
    <source>
        <dbReference type="PROSITE-ProRule" id="PRU00325"/>
    </source>
</evidence>